<dbReference type="AlphaFoldDB" id="A0A344PPK6"/>
<feature type="transmembrane region" description="Helical" evidence="14">
    <location>
        <begin position="204"/>
        <end position="224"/>
    </location>
</feature>
<evidence type="ECO:0000256" key="5">
    <source>
        <dbReference type="ARBA" id="ARBA00022617"/>
    </source>
</evidence>
<evidence type="ECO:0000256" key="2">
    <source>
        <dbReference type="ARBA" id="ARBA00004651"/>
    </source>
</evidence>
<evidence type="ECO:0000259" key="15">
    <source>
        <dbReference type="SMART" id="SM00867"/>
    </source>
</evidence>
<evidence type="ECO:0000313" key="17">
    <source>
        <dbReference type="Proteomes" id="UP000252023"/>
    </source>
</evidence>
<gene>
    <name evidence="16" type="ORF">DRW48_14330</name>
</gene>
<evidence type="ECO:0000256" key="9">
    <source>
        <dbReference type="ARBA" id="ARBA00022989"/>
    </source>
</evidence>
<feature type="transmembrane region" description="Helical" evidence="14">
    <location>
        <begin position="97"/>
        <end position="115"/>
    </location>
</feature>
<dbReference type="Pfam" id="PF04264">
    <property type="entry name" value="YceI"/>
    <property type="match status" value="1"/>
</dbReference>
<evidence type="ECO:0000256" key="12">
    <source>
        <dbReference type="ARBA" id="ARBA00037975"/>
    </source>
</evidence>
<feature type="compositionally biased region" description="Low complexity" evidence="13">
    <location>
        <begin position="249"/>
        <end position="270"/>
    </location>
</feature>
<keyword evidence="8" id="KW-0249">Electron transport</keyword>
<keyword evidence="7" id="KW-0479">Metal-binding</keyword>
<feature type="transmembrane region" description="Helical" evidence="14">
    <location>
        <begin position="58"/>
        <end position="76"/>
    </location>
</feature>
<dbReference type="GO" id="GO:0020037">
    <property type="term" value="F:heme binding"/>
    <property type="evidence" value="ECO:0007669"/>
    <property type="project" value="TreeGrafter"/>
</dbReference>
<dbReference type="PANTHER" id="PTHR30529">
    <property type="entry name" value="CYTOCHROME B561"/>
    <property type="match status" value="1"/>
</dbReference>
<evidence type="ECO:0000256" key="11">
    <source>
        <dbReference type="ARBA" id="ARBA00023136"/>
    </source>
</evidence>
<evidence type="ECO:0000256" key="4">
    <source>
        <dbReference type="ARBA" id="ARBA00022475"/>
    </source>
</evidence>
<keyword evidence="6 14" id="KW-0812">Transmembrane</keyword>
<keyword evidence="5" id="KW-0349">Heme</keyword>
<feature type="transmembrane region" description="Helical" evidence="14">
    <location>
        <begin position="16"/>
        <end position="38"/>
    </location>
</feature>
<dbReference type="PANTHER" id="PTHR30529:SF7">
    <property type="entry name" value="CYTOCHROME B561 BACTERIAL_NI-HYDROGENASE DOMAIN-CONTAINING PROTEIN"/>
    <property type="match status" value="1"/>
</dbReference>
<protein>
    <submittedName>
        <fullName evidence="16">Cytochrome B</fullName>
    </submittedName>
</protein>
<dbReference type="SMART" id="SM00867">
    <property type="entry name" value="YceI"/>
    <property type="match status" value="1"/>
</dbReference>
<dbReference type="GO" id="GO:0009055">
    <property type="term" value="F:electron transfer activity"/>
    <property type="evidence" value="ECO:0007669"/>
    <property type="project" value="InterPro"/>
</dbReference>
<dbReference type="EMBL" id="CP030918">
    <property type="protein sequence ID" value="AXC51311.1"/>
    <property type="molecule type" value="Genomic_DNA"/>
</dbReference>
<dbReference type="KEGG" id="pars:DRW48_14330"/>
<keyword evidence="11 14" id="KW-0472">Membrane</keyword>
<proteinExistence type="inferred from homology"/>
<dbReference type="GO" id="GO:0022904">
    <property type="term" value="P:respiratory electron transport chain"/>
    <property type="evidence" value="ECO:0007669"/>
    <property type="project" value="InterPro"/>
</dbReference>
<keyword evidence="10" id="KW-0408">Iron</keyword>
<dbReference type="SUPFAM" id="SSF81342">
    <property type="entry name" value="Transmembrane di-heme cytochromes"/>
    <property type="match status" value="1"/>
</dbReference>
<accession>A0A344PPK6</accession>
<evidence type="ECO:0000256" key="10">
    <source>
        <dbReference type="ARBA" id="ARBA00023004"/>
    </source>
</evidence>
<evidence type="ECO:0000256" key="13">
    <source>
        <dbReference type="SAM" id="MobiDB-lite"/>
    </source>
</evidence>
<evidence type="ECO:0000313" key="16">
    <source>
        <dbReference type="EMBL" id="AXC51311.1"/>
    </source>
</evidence>
<evidence type="ECO:0000256" key="14">
    <source>
        <dbReference type="SAM" id="Phobius"/>
    </source>
</evidence>
<evidence type="ECO:0000256" key="6">
    <source>
        <dbReference type="ARBA" id="ARBA00022692"/>
    </source>
</evidence>
<dbReference type="InterPro" id="IPR052168">
    <property type="entry name" value="Cytochrome_b561_oxidase"/>
</dbReference>
<keyword evidence="3" id="KW-0813">Transport</keyword>
<comment type="subcellular location">
    <subcellularLocation>
        <location evidence="2">Cell membrane</location>
        <topology evidence="2">Multi-pass membrane protein</topology>
    </subcellularLocation>
</comment>
<dbReference type="SUPFAM" id="SSF101874">
    <property type="entry name" value="YceI-like"/>
    <property type="match status" value="1"/>
</dbReference>
<keyword evidence="4" id="KW-1003">Cell membrane</keyword>
<dbReference type="InterPro" id="IPR016174">
    <property type="entry name" value="Di-haem_cyt_TM"/>
</dbReference>
<feature type="region of interest" description="Disordered" evidence="13">
    <location>
        <begin position="234"/>
        <end position="272"/>
    </location>
</feature>
<dbReference type="Gene3D" id="2.40.128.110">
    <property type="entry name" value="Lipid/polyisoprenoid-binding, YceI-like"/>
    <property type="match status" value="1"/>
</dbReference>
<dbReference type="Gene3D" id="1.20.950.20">
    <property type="entry name" value="Transmembrane di-heme cytochromes, Chain C"/>
    <property type="match status" value="1"/>
</dbReference>
<comment type="similarity">
    <text evidence="12">Belongs to the cytochrome b561 family.</text>
</comment>
<feature type="transmembrane region" description="Helical" evidence="14">
    <location>
        <begin position="154"/>
        <end position="175"/>
    </location>
</feature>
<dbReference type="InterPro" id="IPR007372">
    <property type="entry name" value="Lipid/polyisoprenoid-bd_YceI"/>
</dbReference>
<dbReference type="InterPro" id="IPR011577">
    <property type="entry name" value="Cyt_b561_bac/Ni-Hgenase"/>
</dbReference>
<dbReference type="GO" id="GO:0005886">
    <property type="term" value="C:plasma membrane"/>
    <property type="evidence" value="ECO:0007669"/>
    <property type="project" value="UniProtKB-SubCell"/>
</dbReference>
<keyword evidence="17" id="KW-1185">Reference proteome</keyword>
<evidence type="ECO:0000256" key="7">
    <source>
        <dbReference type="ARBA" id="ARBA00022723"/>
    </source>
</evidence>
<comment type="cofactor">
    <cofactor evidence="1">
        <name>heme b</name>
        <dbReference type="ChEBI" id="CHEBI:60344"/>
    </cofactor>
</comment>
<organism evidence="16 17">
    <name type="scientific">Paracoccus suum</name>
    <dbReference type="NCBI Taxonomy" id="2259340"/>
    <lineage>
        <taxon>Bacteria</taxon>
        <taxon>Pseudomonadati</taxon>
        <taxon>Pseudomonadota</taxon>
        <taxon>Alphaproteobacteria</taxon>
        <taxon>Rhodobacterales</taxon>
        <taxon>Paracoccaceae</taxon>
        <taxon>Paracoccus</taxon>
    </lineage>
</organism>
<evidence type="ECO:0000256" key="8">
    <source>
        <dbReference type="ARBA" id="ARBA00022982"/>
    </source>
</evidence>
<dbReference type="InterPro" id="IPR036761">
    <property type="entry name" value="TTHA0802/YceI-like_sf"/>
</dbReference>
<evidence type="ECO:0000256" key="1">
    <source>
        <dbReference type="ARBA" id="ARBA00001970"/>
    </source>
</evidence>
<feature type="domain" description="Lipid/polyisoprenoid-binding YceI-like" evidence="15">
    <location>
        <begin position="273"/>
        <end position="428"/>
    </location>
</feature>
<name>A0A344PPK6_9RHOB</name>
<keyword evidence="9 14" id="KW-1133">Transmembrane helix</keyword>
<sequence length="430" mass="45289">MPARNTARGYGSVNRVLHWLIAALILTAILLGLIAVTLPRNGPEAIARVVQVFSVHKTVGITVLILALLRVVWVMGQTHPRPLHPERRVETWLADSVHWALYGGMVLMPLSGWLLHSAAPGEGFADILWPFGQRLPGIPQDAALTKQLEAFHGAGWWLLAALIVLHVAGAVKHVLVDRDATLARMTRPLDQLPEPPADTRSNRWLAPFTAAVVWLGFAIATQIVPQDEMPVTSQRPVPVAEAPPPAAPAAPAAQSTASAPPTQAATTSQSNPAWTVTEGTLGLSVNQGGSPVAGSFGTWIADIHYDPASGMGHVDVTVDIASLQLGTVSGTATGPDFLNAAAHPKAQFTADITRVVPAGTAHQAVGTLTLAGQERPASLPFDLTIEGNAARAQGKLVLDRRQFGIGAGYADESTVGFAVPVTVDLTATRR</sequence>
<evidence type="ECO:0000256" key="3">
    <source>
        <dbReference type="ARBA" id="ARBA00022448"/>
    </source>
</evidence>
<dbReference type="Pfam" id="PF01292">
    <property type="entry name" value="Ni_hydr_CYTB"/>
    <property type="match status" value="1"/>
</dbReference>
<reference evidence="17" key="1">
    <citation type="submission" date="2018-07" db="EMBL/GenBank/DDBJ databases">
        <title>Genome sequencing of Paracoccus sp. SC2-6.</title>
        <authorList>
            <person name="Heo J."/>
            <person name="Kim S.-J."/>
            <person name="Kwon S.-W."/>
        </authorList>
    </citation>
    <scope>NUCLEOTIDE SEQUENCE [LARGE SCALE GENOMIC DNA]</scope>
    <source>
        <strain evidence="17">SC2-6</strain>
    </source>
</reference>
<dbReference type="Proteomes" id="UP000252023">
    <property type="component" value="Chromosome"/>
</dbReference>
<dbReference type="OrthoDB" id="1247465at2"/>
<dbReference type="GO" id="GO:0046872">
    <property type="term" value="F:metal ion binding"/>
    <property type="evidence" value="ECO:0007669"/>
    <property type="project" value="UniProtKB-KW"/>
</dbReference>